<keyword evidence="2" id="KW-1185">Reference proteome</keyword>
<dbReference type="GO" id="GO:0033104">
    <property type="term" value="C:type VI protein secretion system complex"/>
    <property type="evidence" value="ECO:0007669"/>
    <property type="project" value="InterPro"/>
</dbReference>
<name>A0A6M0CRG6_9FLAO</name>
<dbReference type="EMBL" id="JAABOQ010000006">
    <property type="protein sequence ID" value="NER18674.1"/>
    <property type="molecule type" value="Genomic_DNA"/>
</dbReference>
<proteinExistence type="predicted"/>
<organism evidence="1 2">
    <name type="scientific">Spongiivirga citrea</name>
    <dbReference type="NCBI Taxonomy" id="1481457"/>
    <lineage>
        <taxon>Bacteria</taxon>
        <taxon>Pseudomonadati</taxon>
        <taxon>Bacteroidota</taxon>
        <taxon>Flavobacteriia</taxon>
        <taxon>Flavobacteriales</taxon>
        <taxon>Flavobacteriaceae</taxon>
        <taxon>Spongiivirga</taxon>
    </lineage>
</organism>
<evidence type="ECO:0000313" key="2">
    <source>
        <dbReference type="Proteomes" id="UP000474296"/>
    </source>
</evidence>
<reference evidence="1 2" key="1">
    <citation type="submission" date="2020-01" db="EMBL/GenBank/DDBJ databases">
        <title>Spongiivirga citrea KCTC 32990T.</title>
        <authorList>
            <person name="Wang G."/>
        </authorList>
    </citation>
    <scope>NUCLEOTIDE SEQUENCE [LARGE SCALE GENOMIC DNA]</scope>
    <source>
        <strain evidence="1 2">KCTC 32990</strain>
    </source>
</reference>
<sequence length="136" mass="15749">MSFKATLRIFEKEYPLLDLDYGLKQQTDTNYRPISRASDGKLYLKFASTKDDTALYDAMFSPTQMVKGSIRVYKRDGFSKSFDIEFANAYIIHLQEDYNADSEQPLSMQLIISPQIQRIRNTIFELPANPSNPFEN</sequence>
<evidence type="ECO:0008006" key="3">
    <source>
        <dbReference type="Google" id="ProtNLM"/>
    </source>
</evidence>
<dbReference type="RefSeq" id="WP_164033350.1">
    <property type="nucleotide sequence ID" value="NZ_JAABOQ010000006.1"/>
</dbReference>
<dbReference type="AlphaFoldDB" id="A0A6M0CRG6"/>
<protein>
    <recommendedName>
        <fullName evidence="3">Type VI secretion system needle protein Hcp</fullName>
    </recommendedName>
</protein>
<dbReference type="Pfam" id="PF17642">
    <property type="entry name" value="TssD"/>
    <property type="match status" value="1"/>
</dbReference>
<evidence type="ECO:0000313" key="1">
    <source>
        <dbReference type="EMBL" id="NER18674.1"/>
    </source>
</evidence>
<accession>A0A6M0CRG6</accession>
<dbReference type="Proteomes" id="UP000474296">
    <property type="component" value="Unassembled WGS sequence"/>
</dbReference>
<gene>
    <name evidence="1" type="ORF">GWK10_15755</name>
</gene>
<dbReference type="InterPro" id="IPR041408">
    <property type="entry name" value="Hcp_Tssd"/>
</dbReference>
<comment type="caution">
    <text evidence="1">The sequence shown here is derived from an EMBL/GenBank/DDBJ whole genome shotgun (WGS) entry which is preliminary data.</text>
</comment>